<comment type="caution">
    <text evidence="1">The sequence shown here is derived from an EMBL/GenBank/DDBJ whole genome shotgun (WGS) entry which is preliminary data.</text>
</comment>
<dbReference type="Proteomes" id="UP001589575">
    <property type="component" value="Unassembled WGS sequence"/>
</dbReference>
<dbReference type="EMBL" id="JBHMFI010000001">
    <property type="protein sequence ID" value="MFB9071246.1"/>
    <property type="molecule type" value="Genomic_DNA"/>
</dbReference>
<sequence length="58" mass="6747">MPVSWREPDIVQRFSGSHLTQLPQRRRVDPRIDRRHAITTPQPFSVFVPESPDHTASI</sequence>
<reference evidence="1 2" key="1">
    <citation type="submission" date="2024-09" db="EMBL/GenBank/DDBJ databases">
        <authorList>
            <person name="Sun Q."/>
            <person name="Mori K."/>
        </authorList>
    </citation>
    <scope>NUCLEOTIDE SEQUENCE [LARGE SCALE GENOMIC DNA]</scope>
    <source>
        <strain evidence="1 2">CCM 7609</strain>
    </source>
</reference>
<proteinExistence type="predicted"/>
<protein>
    <submittedName>
        <fullName evidence="1">Uncharacterized protein</fullName>
    </submittedName>
</protein>
<keyword evidence="2" id="KW-1185">Reference proteome</keyword>
<evidence type="ECO:0000313" key="2">
    <source>
        <dbReference type="Proteomes" id="UP001589575"/>
    </source>
</evidence>
<organism evidence="1 2">
    <name type="scientific">Citricoccus parietis</name>
    <dbReference type="NCBI Taxonomy" id="592307"/>
    <lineage>
        <taxon>Bacteria</taxon>
        <taxon>Bacillati</taxon>
        <taxon>Actinomycetota</taxon>
        <taxon>Actinomycetes</taxon>
        <taxon>Micrococcales</taxon>
        <taxon>Micrococcaceae</taxon>
        <taxon>Citricoccus</taxon>
    </lineage>
</organism>
<evidence type="ECO:0000313" key="1">
    <source>
        <dbReference type="EMBL" id="MFB9071246.1"/>
    </source>
</evidence>
<name>A0ABV5FX32_9MICC</name>
<accession>A0ABV5FX32</accession>
<gene>
    <name evidence="1" type="ORF">ACFFX0_08575</name>
</gene>